<gene>
    <name evidence="3" type="ORF">C1SCF055_LOCUS28557</name>
</gene>
<keyword evidence="1" id="KW-0677">Repeat</keyword>
<dbReference type="Pfam" id="PF01535">
    <property type="entry name" value="PPR"/>
    <property type="match status" value="3"/>
</dbReference>
<protein>
    <submittedName>
        <fullName evidence="5">Pentatricopeptide repeat-containing protein At2g18940, chloroplastic</fullName>
    </submittedName>
</protein>
<dbReference type="InterPro" id="IPR002885">
    <property type="entry name" value="PPR_rpt"/>
</dbReference>
<feature type="repeat" description="PPR" evidence="2">
    <location>
        <begin position="383"/>
        <end position="417"/>
    </location>
</feature>
<evidence type="ECO:0000313" key="5">
    <source>
        <dbReference type="EMBL" id="CAL4789926.1"/>
    </source>
</evidence>
<organism evidence="3">
    <name type="scientific">Cladocopium goreaui</name>
    <dbReference type="NCBI Taxonomy" id="2562237"/>
    <lineage>
        <taxon>Eukaryota</taxon>
        <taxon>Sar</taxon>
        <taxon>Alveolata</taxon>
        <taxon>Dinophyceae</taxon>
        <taxon>Suessiales</taxon>
        <taxon>Symbiodiniaceae</taxon>
        <taxon>Cladocopium</taxon>
    </lineage>
</organism>
<dbReference type="EMBL" id="CAMXCT030003129">
    <property type="protein sequence ID" value="CAL4789926.1"/>
    <property type="molecule type" value="Genomic_DNA"/>
</dbReference>
<feature type="repeat" description="PPR" evidence="2">
    <location>
        <begin position="78"/>
        <end position="108"/>
    </location>
</feature>
<dbReference type="EMBL" id="CAMXCT010003129">
    <property type="protein sequence ID" value="CAI4002614.1"/>
    <property type="molecule type" value="Genomic_DNA"/>
</dbReference>
<feature type="repeat" description="PPR" evidence="2">
    <location>
        <begin position="284"/>
        <end position="318"/>
    </location>
</feature>
<dbReference type="Pfam" id="PF13812">
    <property type="entry name" value="PPR_3"/>
    <property type="match status" value="3"/>
</dbReference>
<evidence type="ECO:0000256" key="1">
    <source>
        <dbReference type="ARBA" id="ARBA00022737"/>
    </source>
</evidence>
<comment type="caution">
    <text evidence="3">The sequence shown here is derived from an EMBL/GenBank/DDBJ whole genome shotgun (WGS) entry which is preliminary data.</text>
</comment>
<dbReference type="Proteomes" id="UP001152797">
    <property type="component" value="Unassembled WGS sequence"/>
</dbReference>
<evidence type="ECO:0000313" key="6">
    <source>
        <dbReference type="Proteomes" id="UP001152797"/>
    </source>
</evidence>
<reference evidence="3" key="1">
    <citation type="submission" date="2022-10" db="EMBL/GenBank/DDBJ databases">
        <authorList>
            <person name="Chen Y."/>
            <person name="Dougan E. K."/>
            <person name="Chan C."/>
            <person name="Rhodes N."/>
            <person name="Thang M."/>
        </authorList>
    </citation>
    <scope>NUCLEOTIDE SEQUENCE</scope>
</reference>
<accession>A0A9P1D2G1</accession>
<evidence type="ECO:0000313" key="4">
    <source>
        <dbReference type="EMBL" id="CAL1155989.1"/>
    </source>
</evidence>
<dbReference type="OrthoDB" id="185373at2759"/>
<dbReference type="InterPro" id="IPR011990">
    <property type="entry name" value="TPR-like_helical_dom_sf"/>
</dbReference>
<sequence>MASSKVGDAAATQVQIRELGLKGRWEEALNLLNSLSSSGCMVEAVTYSATMWTCVKNQQWQQALKLFKDMREHFLAPETVSCNAALCAYEQAGRWEDALVLLQDMRESEVVDVISYTAVMNVCADAGQCTQTLRVHRSMLQDGHPPTADTCNAAIRSCDGPRWREQLELLQEMRRRGLQPNATALNAAVCRSSEAGQWRCALQLMSSMWERGFQPDAEAFREVISACEQCGESEEALRLFRLRQSYSAAPENETYAAAIRACGGSKWNHALELLTKRWETGVADAQCYDSAIACCEAAERWDEVLRLFDEMQSYKLKPGKDTLIAVASASAATASWQRSLELLEHCKDSAEVVGRVASACADAKQWQRVLDLLEEVRPQQRPNLQLYQAALKSCGDAGRWEDALQLLQEVRLRGFHPSVDFYNSAMTACAAAQRWGDLHGLFEEVQNDIADAESYRLAMEACNGLQCQNNVVELLRSAEEQGISLTPVMFNMALKACGTKQNWAAALEILGNMRQRGEMPDREASQCITDLLLSRAREHLFDENGATVCSATVNFENRNNSIFVASATIRKDCANSIDPVYGAGF</sequence>
<dbReference type="EMBL" id="CAMXCT020003129">
    <property type="protein sequence ID" value="CAL1155989.1"/>
    <property type="molecule type" value="Genomic_DNA"/>
</dbReference>
<dbReference type="NCBIfam" id="TIGR00756">
    <property type="entry name" value="PPR"/>
    <property type="match status" value="4"/>
</dbReference>
<name>A0A9P1D2G1_9DINO</name>
<proteinExistence type="predicted"/>
<evidence type="ECO:0000313" key="3">
    <source>
        <dbReference type="EMBL" id="CAI4002614.1"/>
    </source>
</evidence>
<evidence type="ECO:0000256" key="2">
    <source>
        <dbReference type="PROSITE-ProRule" id="PRU00708"/>
    </source>
</evidence>
<keyword evidence="6" id="KW-1185">Reference proteome</keyword>
<feature type="repeat" description="PPR" evidence="2">
    <location>
        <begin position="112"/>
        <end position="146"/>
    </location>
</feature>
<dbReference type="SUPFAM" id="SSF48452">
    <property type="entry name" value="TPR-like"/>
    <property type="match status" value="1"/>
</dbReference>
<feature type="repeat" description="PPR" evidence="2">
    <location>
        <begin position="486"/>
        <end position="520"/>
    </location>
</feature>
<dbReference type="AlphaFoldDB" id="A0A9P1D2G1"/>
<reference evidence="4" key="2">
    <citation type="submission" date="2024-04" db="EMBL/GenBank/DDBJ databases">
        <authorList>
            <person name="Chen Y."/>
            <person name="Shah S."/>
            <person name="Dougan E. K."/>
            <person name="Thang M."/>
            <person name="Chan C."/>
        </authorList>
    </citation>
    <scope>NUCLEOTIDE SEQUENCE [LARGE SCALE GENOMIC DNA]</scope>
</reference>
<dbReference type="PANTHER" id="PTHR47936:SF1">
    <property type="entry name" value="PENTATRICOPEPTIDE REPEAT-CONTAINING PROTEIN GUN1, CHLOROPLASTIC"/>
    <property type="match status" value="1"/>
</dbReference>
<dbReference type="PROSITE" id="PS51375">
    <property type="entry name" value="PPR"/>
    <property type="match status" value="6"/>
</dbReference>
<feature type="repeat" description="PPR" evidence="2">
    <location>
        <begin position="43"/>
        <end position="77"/>
    </location>
</feature>
<dbReference type="PANTHER" id="PTHR47936">
    <property type="entry name" value="PPR_LONG DOMAIN-CONTAINING PROTEIN"/>
    <property type="match status" value="1"/>
</dbReference>
<dbReference type="Gene3D" id="1.25.40.10">
    <property type="entry name" value="Tetratricopeptide repeat domain"/>
    <property type="match status" value="4"/>
</dbReference>